<evidence type="ECO:0000313" key="2">
    <source>
        <dbReference type="EnsemblMetazoa" id="OVOC11136.1"/>
    </source>
</evidence>
<dbReference type="Proteomes" id="UP000024404">
    <property type="component" value="Unassembled WGS sequence"/>
</dbReference>
<name>A0A8R1XSH4_ONCVO</name>
<accession>A0A8R1XSH4</accession>
<sequence>MSDYPHSSYNRIATTNTTLSSHKHNIPSSNQIPQQQNTHVPYVPAMNSVPSDVYGSSNSQIPYQQPPINHNGVFQLNPNAPPFHPVYSYHLHEMPSYVNAPMYDGYCPANAYDYQHKN</sequence>
<reference evidence="2" key="2">
    <citation type="submission" date="2022-06" db="UniProtKB">
        <authorList>
            <consortium name="EnsemblMetazoa"/>
        </authorList>
    </citation>
    <scope>IDENTIFICATION</scope>
</reference>
<reference evidence="3" key="1">
    <citation type="submission" date="2013-10" db="EMBL/GenBank/DDBJ databases">
        <title>Genome sequencing of Onchocerca volvulus.</title>
        <authorList>
            <person name="Cotton J."/>
            <person name="Tsai J."/>
            <person name="Stanley E."/>
            <person name="Tracey A."/>
            <person name="Holroyd N."/>
            <person name="Lustigman S."/>
            <person name="Berriman M."/>
        </authorList>
    </citation>
    <scope>NUCLEOTIDE SEQUENCE</scope>
</reference>
<proteinExistence type="predicted"/>
<dbReference type="AlphaFoldDB" id="A0A8R1XSH4"/>
<feature type="region of interest" description="Disordered" evidence="1">
    <location>
        <begin position="15"/>
        <end position="62"/>
    </location>
</feature>
<organism evidence="2 3">
    <name type="scientific">Onchocerca volvulus</name>
    <dbReference type="NCBI Taxonomy" id="6282"/>
    <lineage>
        <taxon>Eukaryota</taxon>
        <taxon>Metazoa</taxon>
        <taxon>Ecdysozoa</taxon>
        <taxon>Nematoda</taxon>
        <taxon>Chromadorea</taxon>
        <taxon>Rhabditida</taxon>
        <taxon>Spirurina</taxon>
        <taxon>Spiruromorpha</taxon>
        <taxon>Filarioidea</taxon>
        <taxon>Onchocercidae</taxon>
        <taxon>Onchocerca</taxon>
    </lineage>
</organism>
<dbReference type="OMA" id="NAYDYQH"/>
<dbReference type="EnsemblMetazoa" id="OVOC11136.1">
    <property type="protein sequence ID" value="OVOC11136.1"/>
    <property type="gene ID" value="WBGene00247945"/>
</dbReference>
<evidence type="ECO:0000313" key="3">
    <source>
        <dbReference type="Proteomes" id="UP000024404"/>
    </source>
</evidence>
<feature type="compositionally biased region" description="Polar residues" evidence="1">
    <location>
        <begin position="48"/>
        <end position="62"/>
    </location>
</feature>
<feature type="compositionally biased region" description="Polar residues" evidence="1">
    <location>
        <begin position="15"/>
        <end position="39"/>
    </location>
</feature>
<dbReference type="EMBL" id="CMVM020000346">
    <property type="status" value="NOT_ANNOTATED_CDS"/>
    <property type="molecule type" value="Genomic_DNA"/>
</dbReference>
<protein>
    <submittedName>
        <fullName evidence="2">Uncharacterized protein</fullName>
    </submittedName>
</protein>
<keyword evidence="3" id="KW-1185">Reference proteome</keyword>
<evidence type="ECO:0000256" key="1">
    <source>
        <dbReference type="SAM" id="MobiDB-lite"/>
    </source>
</evidence>